<dbReference type="RefSeq" id="WP_377096093.1">
    <property type="nucleotide sequence ID" value="NZ_JBHSJM010000001.1"/>
</dbReference>
<proteinExistence type="predicted"/>
<reference evidence="3" key="1">
    <citation type="journal article" date="2019" name="Int. J. Syst. Evol. Microbiol.">
        <title>The Global Catalogue of Microorganisms (GCM) 10K type strain sequencing project: providing services to taxonomists for standard genome sequencing and annotation.</title>
        <authorList>
            <consortium name="The Broad Institute Genomics Platform"/>
            <consortium name="The Broad Institute Genome Sequencing Center for Infectious Disease"/>
            <person name="Wu L."/>
            <person name="Ma J."/>
        </authorList>
    </citation>
    <scope>NUCLEOTIDE SEQUENCE [LARGE SCALE GENOMIC DNA]</scope>
    <source>
        <strain evidence="3">JCM 16545</strain>
    </source>
</reference>
<accession>A0ABW5E2D2</accession>
<dbReference type="EMBL" id="JBHUJC010000001">
    <property type="protein sequence ID" value="MFD2275005.1"/>
    <property type="molecule type" value="Genomic_DNA"/>
</dbReference>
<gene>
    <name evidence="2" type="ORF">ACFSQZ_00860</name>
</gene>
<sequence>MKLLRIVTILSVLASRVIAEVVIGHWDDDIVLDFIEERAAEQEVEIDEYLIAANLQKSRKEWLIKRLERKRSLYYSKDAEYELLESIGNDGARVAVVAKTRPFDPFYEDVFLIAFCCVNDEWKAAPIPGVFTFTGYGGYQSDLIENLADLEKRAVVVRDAYLRDRQKRRFDQYESQLSEMREDADGLLEADRDDVLRYFIEACKSRDIIRALACVDYGGADDIVRRTLVSAFNSAEQSGMWKTLLDEQFLYTVLPQIEESPIVSLGLYLPYEKRHPQQILEFEFKQEGGAWYLKLPHLLEMSDTGSFSLNVFRASNLHSANQVRLLEVKQRIIEEIPMDQIKHANELIDKFELAVRQQDVKGYLKLIDEQARGEHFELSLWTKFTDENNQKVSRVYEDIGERDTYVIYLVENWPRPERFSLVPVRFKKENEFWSIDPEKYTEKDLEKLLEKERLERYSAFTEASDQHVLKSLLPDAVVLDQDALQAVKEIGVLRELFRDYGRGLGSGAVEQLSKYVAITEDGELSALRAIGADARGRQRDDSSFRWVKAVCSGEIALGIVSLDYGEDSSTEYLFYPFVCVEDRVRLLPSLLYYYEHGRGQALENKKTMRLFEKAKLEGLEKEYFKAIELANTEVERMLLKEKSNE</sequence>
<evidence type="ECO:0000313" key="3">
    <source>
        <dbReference type="Proteomes" id="UP001597297"/>
    </source>
</evidence>
<name>A0ABW5E2D2_9BACT</name>
<comment type="caution">
    <text evidence="2">The sequence shown here is derived from an EMBL/GenBank/DDBJ whole genome shotgun (WGS) entry which is preliminary data.</text>
</comment>
<protein>
    <submittedName>
        <fullName evidence="2">Uncharacterized protein</fullName>
    </submittedName>
</protein>
<feature type="coiled-coil region" evidence="1">
    <location>
        <begin position="163"/>
        <end position="190"/>
    </location>
</feature>
<keyword evidence="3" id="KW-1185">Reference proteome</keyword>
<evidence type="ECO:0000313" key="2">
    <source>
        <dbReference type="EMBL" id="MFD2275005.1"/>
    </source>
</evidence>
<dbReference type="Proteomes" id="UP001597297">
    <property type="component" value="Unassembled WGS sequence"/>
</dbReference>
<keyword evidence="1" id="KW-0175">Coiled coil</keyword>
<evidence type="ECO:0000256" key="1">
    <source>
        <dbReference type="SAM" id="Coils"/>
    </source>
</evidence>
<organism evidence="2 3">
    <name type="scientific">Rubritalea spongiae</name>
    <dbReference type="NCBI Taxonomy" id="430797"/>
    <lineage>
        <taxon>Bacteria</taxon>
        <taxon>Pseudomonadati</taxon>
        <taxon>Verrucomicrobiota</taxon>
        <taxon>Verrucomicrobiia</taxon>
        <taxon>Verrucomicrobiales</taxon>
        <taxon>Rubritaleaceae</taxon>
        <taxon>Rubritalea</taxon>
    </lineage>
</organism>